<protein>
    <submittedName>
        <fullName evidence="1">Uncharacterized protein</fullName>
    </submittedName>
</protein>
<dbReference type="EMBL" id="WNVC01001401">
    <property type="protein sequence ID" value="MDZ5001434.1"/>
    <property type="molecule type" value="Genomic_DNA"/>
</dbReference>
<dbReference type="AlphaFoldDB" id="A0AAW9IBV2"/>
<comment type="caution">
    <text evidence="1">The sequence shown here is derived from an EMBL/GenBank/DDBJ whole genome shotgun (WGS) entry which is preliminary data.</text>
</comment>
<gene>
    <name evidence="1" type="ORF">GNF79_20750</name>
</gene>
<evidence type="ECO:0000313" key="2">
    <source>
        <dbReference type="Proteomes" id="UP001291306"/>
    </source>
</evidence>
<accession>A0AAW9IBV2</accession>
<name>A0AAW9IBV2_CLOPF</name>
<proteinExistence type="predicted"/>
<dbReference type="RefSeq" id="WP_322459500.1">
    <property type="nucleotide sequence ID" value="NZ_WNVC01001401.1"/>
</dbReference>
<feature type="non-terminal residue" evidence="1">
    <location>
        <position position="122"/>
    </location>
</feature>
<evidence type="ECO:0000313" key="1">
    <source>
        <dbReference type="EMBL" id="MDZ5001434.1"/>
    </source>
</evidence>
<dbReference type="Proteomes" id="UP001291306">
    <property type="component" value="Unassembled WGS sequence"/>
</dbReference>
<reference evidence="1" key="1">
    <citation type="submission" date="2019-11" db="EMBL/GenBank/DDBJ databases">
        <title>Characterization of Clostridium perfringens isolates from swine manure treated agricultural soils.</title>
        <authorList>
            <person name="Wushke S.T."/>
        </authorList>
    </citation>
    <scope>NUCLEOTIDE SEQUENCE</scope>
    <source>
        <strain evidence="1">X26</strain>
    </source>
</reference>
<sequence>MEYKNTNVEVKGSNRGVNTLLFSKQRGNIGGIRDTIRFSCANSYRRNINEKVKEVLIEDLTDNYLMLSEKIQSYFNKDYLYINDDIENRIDFSIMTCKTGNYFNETIDNVYEEIKKFEKSHT</sequence>
<organism evidence="1 2">
    <name type="scientific">Clostridium perfringens</name>
    <dbReference type="NCBI Taxonomy" id="1502"/>
    <lineage>
        <taxon>Bacteria</taxon>
        <taxon>Bacillati</taxon>
        <taxon>Bacillota</taxon>
        <taxon>Clostridia</taxon>
        <taxon>Eubacteriales</taxon>
        <taxon>Clostridiaceae</taxon>
        <taxon>Clostridium</taxon>
    </lineage>
</organism>